<evidence type="ECO:0000256" key="3">
    <source>
        <dbReference type="ARBA" id="ARBA00023239"/>
    </source>
</evidence>
<comment type="cofactor">
    <cofactor evidence="1">
        <name>pyridoxal 5'-phosphate</name>
        <dbReference type="ChEBI" id="CHEBI:597326"/>
    </cofactor>
</comment>
<dbReference type="InterPro" id="IPR036052">
    <property type="entry name" value="TrpB-like_PALP_sf"/>
</dbReference>
<dbReference type="GO" id="GO:0004794">
    <property type="term" value="F:threonine deaminase activity"/>
    <property type="evidence" value="ECO:0007669"/>
    <property type="project" value="TreeGrafter"/>
</dbReference>
<keyword evidence="3" id="KW-0456">Lyase</keyword>
<organism evidence="6 7">
    <name type="scientific">Streptomyces lonarensis</name>
    <dbReference type="NCBI Taxonomy" id="700599"/>
    <lineage>
        <taxon>Bacteria</taxon>
        <taxon>Bacillati</taxon>
        <taxon>Actinomycetota</taxon>
        <taxon>Actinomycetes</taxon>
        <taxon>Kitasatosporales</taxon>
        <taxon>Streptomycetaceae</taxon>
        <taxon>Streptomyces</taxon>
    </lineage>
</organism>
<gene>
    <name evidence="6" type="ORF">HCN56_24620</name>
</gene>
<dbReference type="EMBL" id="JAAVJD010000374">
    <property type="protein sequence ID" value="NJQ08669.1"/>
    <property type="molecule type" value="Genomic_DNA"/>
</dbReference>
<dbReference type="GO" id="GO:0006565">
    <property type="term" value="P:L-serine catabolic process"/>
    <property type="evidence" value="ECO:0007669"/>
    <property type="project" value="TreeGrafter"/>
</dbReference>
<dbReference type="GO" id="GO:0009097">
    <property type="term" value="P:isoleucine biosynthetic process"/>
    <property type="evidence" value="ECO:0007669"/>
    <property type="project" value="TreeGrafter"/>
</dbReference>
<comment type="caution">
    <text evidence="6">The sequence shown here is derived from an EMBL/GenBank/DDBJ whole genome shotgun (WGS) entry which is preliminary data.</text>
</comment>
<dbReference type="PANTHER" id="PTHR48078:SF6">
    <property type="entry name" value="L-THREONINE DEHYDRATASE CATABOLIC TDCB"/>
    <property type="match status" value="1"/>
</dbReference>
<dbReference type="GO" id="GO:0006567">
    <property type="term" value="P:L-threonine catabolic process"/>
    <property type="evidence" value="ECO:0007669"/>
    <property type="project" value="TreeGrafter"/>
</dbReference>
<evidence type="ECO:0000313" key="7">
    <source>
        <dbReference type="Proteomes" id="UP000578686"/>
    </source>
</evidence>
<dbReference type="SUPFAM" id="SSF53686">
    <property type="entry name" value="Tryptophan synthase beta subunit-like PLP-dependent enzymes"/>
    <property type="match status" value="1"/>
</dbReference>
<dbReference type="Gene3D" id="3.40.50.1100">
    <property type="match status" value="2"/>
</dbReference>
<evidence type="ECO:0000256" key="2">
    <source>
        <dbReference type="ARBA" id="ARBA00022898"/>
    </source>
</evidence>
<evidence type="ECO:0000256" key="4">
    <source>
        <dbReference type="SAM" id="MobiDB-lite"/>
    </source>
</evidence>
<evidence type="ECO:0000259" key="5">
    <source>
        <dbReference type="Pfam" id="PF00291"/>
    </source>
</evidence>
<feature type="domain" description="Tryptophan synthase beta chain-like PALP" evidence="5">
    <location>
        <begin position="21"/>
        <end position="295"/>
    </location>
</feature>
<dbReference type="PROSITE" id="PS00165">
    <property type="entry name" value="DEHYDRATASE_SER_THR"/>
    <property type="match status" value="1"/>
</dbReference>
<reference evidence="6 7" key="1">
    <citation type="submission" date="2020-03" db="EMBL/GenBank/DDBJ databases">
        <title>Draft genome of Streptomyces sp. ventii, isolated from the Axial Seamount in the Pacific Ocean, and resequencing of the two type strains Streptomyces lonarensis strain NCL 716 and Streptomyces bohaiensis strain 11A07.</title>
        <authorList>
            <person name="Loughran R.M."/>
            <person name="Pfannmuller K.M."/>
            <person name="Wasson B.J."/>
            <person name="Deadmond M.C."/>
            <person name="Paddock B.E."/>
            <person name="Koyack M.J."/>
            <person name="Gallegos D.A."/>
            <person name="Mitchell E.A."/>
            <person name="Ushijima B."/>
            <person name="Saw J.H."/>
            <person name="Mcphail K.L."/>
            <person name="Videau P."/>
        </authorList>
    </citation>
    <scope>NUCLEOTIDE SEQUENCE [LARGE SCALE GENOMIC DNA]</scope>
    <source>
        <strain evidence="6 7">NCL716</strain>
    </source>
</reference>
<name>A0A7X6I1T2_9ACTN</name>
<dbReference type="InterPro" id="IPR001926">
    <property type="entry name" value="TrpB-like_PALP"/>
</dbReference>
<dbReference type="GO" id="GO:0030170">
    <property type="term" value="F:pyridoxal phosphate binding"/>
    <property type="evidence" value="ECO:0007669"/>
    <property type="project" value="InterPro"/>
</dbReference>
<evidence type="ECO:0000256" key="1">
    <source>
        <dbReference type="ARBA" id="ARBA00001933"/>
    </source>
</evidence>
<dbReference type="Proteomes" id="UP000578686">
    <property type="component" value="Unassembled WGS sequence"/>
</dbReference>
<dbReference type="Pfam" id="PF00291">
    <property type="entry name" value="PALP"/>
    <property type="match status" value="1"/>
</dbReference>
<keyword evidence="7" id="KW-1185">Reference proteome</keyword>
<dbReference type="GO" id="GO:0003941">
    <property type="term" value="F:L-serine ammonia-lyase activity"/>
    <property type="evidence" value="ECO:0007669"/>
    <property type="project" value="TreeGrafter"/>
</dbReference>
<accession>A0A7X6I1T2</accession>
<dbReference type="PANTHER" id="PTHR48078">
    <property type="entry name" value="THREONINE DEHYDRATASE, MITOCHONDRIAL-RELATED"/>
    <property type="match status" value="1"/>
</dbReference>
<dbReference type="AlphaFoldDB" id="A0A7X6I1T2"/>
<dbReference type="InterPro" id="IPR000634">
    <property type="entry name" value="Ser/Thr_deHydtase_PyrdxlP-BS"/>
</dbReference>
<protein>
    <submittedName>
        <fullName evidence="6">Pyridoxal-phosphate dependent enzyme</fullName>
    </submittedName>
</protein>
<evidence type="ECO:0000313" key="6">
    <source>
        <dbReference type="EMBL" id="NJQ08669.1"/>
    </source>
</evidence>
<keyword evidence="2" id="KW-0663">Pyridoxal phosphate</keyword>
<proteinExistence type="predicted"/>
<sequence>MPPVPVPEPADVARAAQRLRGLVRRTPLLPVPGVPGLLLKAEHLQLGGSFKARGAANAIAAGAVDSVVTGSSGNHGIALATLARPRGLRTTVVMAEGASPTKAERVRELGADVVTVAGGVADRERHARLLAARTGALLVPSSDDPRVVTGQGTVALEVLHDLPSLELLFVPTGGGGLLAGCCLAAELVGRRRPVRIIGVEPMDARRYALSLAAGHPVQVPPSRTVADGLRGQRPGAVTFPVVRRRTDELIAVEDDEILAATELLHRGGVPAEPSGAVALAGALRRGFHGRAAVVVSGGNISPAALPARGAPAAAGALSSPSLGVDGETAVHPSTEPTLWSAR</sequence>
<feature type="region of interest" description="Disordered" evidence="4">
    <location>
        <begin position="315"/>
        <end position="342"/>
    </location>
</feature>
<dbReference type="InterPro" id="IPR050147">
    <property type="entry name" value="Ser/Thr_Dehydratase"/>
</dbReference>